<name>A0ACB8WVB4_9TELE</name>
<keyword evidence="2" id="KW-1185">Reference proteome</keyword>
<evidence type="ECO:0000313" key="1">
    <source>
        <dbReference type="EMBL" id="KAI3371778.1"/>
    </source>
</evidence>
<dbReference type="EMBL" id="CM041536">
    <property type="protein sequence ID" value="KAI3371778.1"/>
    <property type="molecule type" value="Genomic_DNA"/>
</dbReference>
<dbReference type="Proteomes" id="UP000831701">
    <property type="component" value="Chromosome 6"/>
</dbReference>
<comment type="caution">
    <text evidence="1">The sequence shown here is derived from an EMBL/GenBank/DDBJ whole genome shotgun (WGS) entry which is preliminary data.</text>
</comment>
<organism evidence="1 2">
    <name type="scientific">Scortum barcoo</name>
    <name type="common">barcoo grunter</name>
    <dbReference type="NCBI Taxonomy" id="214431"/>
    <lineage>
        <taxon>Eukaryota</taxon>
        <taxon>Metazoa</taxon>
        <taxon>Chordata</taxon>
        <taxon>Craniata</taxon>
        <taxon>Vertebrata</taxon>
        <taxon>Euteleostomi</taxon>
        <taxon>Actinopterygii</taxon>
        <taxon>Neopterygii</taxon>
        <taxon>Teleostei</taxon>
        <taxon>Neoteleostei</taxon>
        <taxon>Acanthomorphata</taxon>
        <taxon>Eupercaria</taxon>
        <taxon>Centrarchiformes</taxon>
        <taxon>Terapontoidei</taxon>
        <taxon>Terapontidae</taxon>
        <taxon>Scortum</taxon>
    </lineage>
</organism>
<gene>
    <name evidence="1" type="ORF">L3Q82_024334</name>
</gene>
<sequence length="320" mass="36204">MMNYSDYDSDGYSSNEDADYVPSDDNLSEDDINECEKEDPLHRDDDVPLPDDVSKKKKKKKNIDMRKRKKVVLKVDTEEKDGGGAEETQPPQEEVGNSTELDRDDDAKQKKKSDDLWASFLSDVGSRPKDSTPASQSSTTQKHDSSVLKAPLSSTHTKASEPTKVTITKVFDFAGEEVRVSKEVSTDSREAKSYLKSQNTQEKEIGDEEKRSAPRQAPLPGPRTMLWLMLCVTSSQRQAAGGHDEQALLSRIGGKKLKMSTLEKSKMDWDAFKSEEGITEELAIHNRGREGYVERKNFLERVDHRQFELEKAVRLNNMKR</sequence>
<proteinExistence type="predicted"/>
<evidence type="ECO:0000313" key="2">
    <source>
        <dbReference type="Proteomes" id="UP000831701"/>
    </source>
</evidence>
<accession>A0ACB8WVB4</accession>
<reference evidence="1" key="1">
    <citation type="submission" date="2022-04" db="EMBL/GenBank/DDBJ databases">
        <title>Jade perch genome.</title>
        <authorList>
            <person name="Chao B."/>
        </authorList>
    </citation>
    <scope>NUCLEOTIDE SEQUENCE</scope>
    <source>
        <strain evidence="1">CB-2022</strain>
    </source>
</reference>
<protein>
    <submittedName>
        <fullName evidence="1">Uncharacterized protein</fullName>
    </submittedName>
</protein>